<keyword evidence="1" id="KW-0472">Membrane</keyword>
<evidence type="ECO:0000313" key="2">
    <source>
        <dbReference type="EMBL" id="OQM76145.1"/>
    </source>
</evidence>
<evidence type="ECO:0000313" key="3">
    <source>
        <dbReference type="Proteomes" id="UP000191905"/>
    </source>
</evidence>
<dbReference type="GO" id="GO:0005886">
    <property type="term" value="C:plasma membrane"/>
    <property type="evidence" value="ECO:0007669"/>
    <property type="project" value="InterPro"/>
</dbReference>
<dbReference type="RefSeq" id="WP_080919115.1">
    <property type="nucleotide sequence ID" value="NZ_MDET01000010.1"/>
</dbReference>
<dbReference type="STRING" id="1873176.BFN67_15895"/>
<name>A0A1V8RSL1_9HYPH</name>
<organism evidence="2 3">
    <name type="scientific">Manganibacter manganicus</name>
    <dbReference type="NCBI Taxonomy" id="1873176"/>
    <lineage>
        <taxon>Bacteria</taxon>
        <taxon>Pseudomonadati</taxon>
        <taxon>Pseudomonadota</taxon>
        <taxon>Alphaproteobacteria</taxon>
        <taxon>Hyphomicrobiales</taxon>
        <taxon>Phyllobacteriaceae</taxon>
        <taxon>Manganibacter</taxon>
    </lineage>
</organism>
<dbReference type="AlphaFoldDB" id="A0A1V8RSL1"/>
<dbReference type="Gene3D" id="2.60.450.10">
    <property type="entry name" value="Lipopolysaccharide (LPS) transport protein A like domain"/>
    <property type="match status" value="1"/>
</dbReference>
<feature type="transmembrane region" description="Helical" evidence="1">
    <location>
        <begin position="43"/>
        <end position="65"/>
    </location>
</feature>
<gene>
    <name evidence="2" type="ORF">BFN67_15895</name>
</gene>
<dbReference type="OrthoDB" id="7873824at2"/>
<comment type="caution">
    <text evidence="2">The sequence shown here is derived from an EMBL/GenBank/DDBJ whole genome shotgun (WGS) entry which is preliminary data.</text>
</comment>
<keyword evidence="1" id="KW-0812">Transmembrane</keyword>
<reference evidence="2 3" key="1">
    <citation type="journal article" date="2016" name="Int. J. Syst. Evol. Microbiol.">
        <title>Pseudaminobacter manganicus sp. nov., isolated from sludge of a manganese mine.</title>
        <authorList>
            <person name="Li J."/>
            <person name="Huang J."/>
            <person name="Liao S."/>
            <person name="Wang G."/>
        </authorList>
    </citation>
    <scope>NUCLEOTIDE SEQUENCE [LARGE SCALE GENOMIC DNA]</scope>
    <source>
        <strain evidence="2 3">JH-7</strain>
    </source>
</reference>
<evidence type="ECO:0000256" key="1">
    <source>
        <dbReference type="SAM" id="Phobius"/>
    </source>
</evidence>
<dbReference type="EMBL" id="MDET01000010">
    <property type="protein sequence ID" value="OQM76145.1"/>
    <property type="molecule type" value="Genomic_DNA"/>
</dbReference>
<sequence length="239" mass="25659">MLARSSEMADADDVLNAAADPAVVPARSSAFGRAQRHSRRVRVLKFAVPLLAVAIAIAFPVYSYLVTPAAIPVKADGSAFSDGKLVMANPKLEGMTKKNLPYSMTALRAIQDPKNENVIELEGIDAKLPIDAKTTAAIDAPHGIYNRETNTLDLDRDVTVKTSDGLVVKLQSAFLDIGKGNMKTDKPVEISRPDSRITADAMTVEDHGKVLIFDDNVHVNIYPAKAKAANKKESGDGVH</sequence>
<proteinExistence type="predicted"/>
<dbReference type="Pfam" id="PF06835">
    <property type="entry name" value="LptC"/>
    <property type="match status" value="1"/>
</dbReference>
<dbReference type="NCBIfam" id="TIGR04409">
    <property type="entry name" value="LptC_YrbK"/>
    <property type="match status" value="1"/>
</dbReference>
<keyword evidence="3" id="KW-1185">Reference proteome</keyword>
<keyword evidence="1" id="KW-1133">Transmembrane helix</keyword>
<dbReference type="GO" id="GO:0015221">
    <property type="term" value="F:lipopolysaccharide transmembrane transporter activity"/>
    <property type="evidence" value="ECO:0007669"/>
    <property type="project" value="InterPro"/>
</dbReference>
<dbReference type="Proteomes" id="UP000191905">
    <property type="component" value="Unassembled WGS sequence"/>
</dbReference>
<accession>A0A1V8RSL1</accession>
<protein>
    <submittedName>
        <fullName evidence="2">LPS export ABC transporter periplasmic protein LptC</fullName>
    </submittedName>
</protein>
<dbReference type="InterPro" id="IPR010664">
    <property type="entry name" value="LipoPS_assembly_LptC-rel"/>
</dbReference>
<dbReference type="InterPro" id="IPR026265">
    <property type="entry name" value="LptC"/>
</dbReference>